<dbReference type="OrthoDB" id="6188067at2"/>
<name>A0A545U685_9GAMM</name>
<dbReference type="PROSITE" id="PS51864">
    <property type="entry name" value="ASTACIN"/>
    <property type="match status" value="1"/>
</dbReference>
<reference evidence="4 5" key="1">
    <citation type="submission" date="2019-07" db="EMBL/GenBank/DDBJ databases">
        <title>Draft genome for Aliikangiella sp. M105.</title>
        <authorList>
            <person name="Wang G."/>
        </authorList>
    </citation>
    <scope>NUCLEOTIDE SEQUENCE [LARGE SCALE GENOMIC DNA]</scope>
    <source>
        <strain evidence="4 5">M105</strain>
    </source>
</reference>
<dbReference type="Gene3D" id="2.60.120.380">
    <property type="match status" value="2"/>
</dbReference>
<feature type="signal peptide" evidence="2">
    <location>
        <begin position="1"/>
        <end position="25"/>
    </location>
</feature>
<feature type="domain" description="Peptidase M12A" evidence="3">
    <location>
        <begin position="143"/>
        <end position="332"/>
    </location>
</feature>
<feature type="binding site" evidence="1">
    <location>
        <position position="240"/>
    </location>
    <ligand>
        <name>Zn(2+)</name>
        <dbReference type="ChEBI" id="CHEBI:29105"/>
        <note>catalytic</note>
    </ligand>
</feature>
<evidence type="ECO:0000313" key="4">
    <source>
        <dbReference type="EMBL" id="TQV84982.1"/>
    </source>
</evidence>
<keyword evidence="1" id="KW-0378">Hydrolase</keyword>
<dbReference type="InterPro" id="IPR007280">
    <property type="entry name" value="Peptidase_C_arc/bac"/>
</dbReference>
<evidence type="ECO:0000256" key="2">
    <source>
        <dbReference type="SAM" id="SignalP"/>
    </source>
</evidence>
<dbReference type="GO" id="GO:0004222">
    <property type="term" value="F:metalloendopeptidase activity"/>
    <property type="evidence" value="ECO:0007669"/>
    <property type="project" value="UniProtKB-UniRule"/>
</dbReference>
<dbReference type="Gene3D" id="3.40.390.10">
    <property type="entry name" value="Collagenase (Catalytic Domain)"/>
    <property type="match status" value="1"/>
</dbReference>
<keyword evidence="1" id="KW-0482">Metalloprotease</keyword>
<keyword evidence="2" id="KW-0732">Signal</keyword>
<comment type="cofactor">
    <cofactor evidence="1">
        <name>Zn(2+)</name>
        <dbReference type="ChEBI" id="CHEBI:29105"/>
    </cofactor>
    <text evidence="1">Binds 1 zinc ion per subunit.</text>
</comment>
<dbReference type="RefSeq" id="WP_142933603.1">
    <property type="nucleotide sequence ID" value="NZ_ML660169.1"/>
</dbReference>
<feature type="binding site" evidence="1">
    <location>
        <position position="234"/>
    </location>
    <ligand>
        <name>Zn(2+)</name>
        <dbReference type="ChEBI" id="CHEBI:29105"/>
        <note>catalytic</note>
    </ligand>
</feature>
<dbReference type="Pfam" id="PF04151">
    <property type="entry name" value="PPC"/>
    <property type="match status" value="2"/>
</dbReference>
<feature type="binding site" evidence="1">
    <location>
        <position position="230"/>
    </location>
    <ligand>
        <name>Zn(2+)</name>
        <dbReference type="ChEBI" id="CHEBI:29105"/>
        <note>catalytic</note>
    </ligand>
</feature>
<accession>A0A545U685</accession>
<feature type="active site" evidence="1">
    <location>
        <position position="231"/>
    </location>
</feature>
<dbReference type="SUPFAM" id="SSF55486">
    <property type="entry name" value="Metalloproteases ('zincins'), catalytic domain"/>
    <property type="match status" value="1"/>
</dbReference>
<protein>
    <recommendedName>
        <fullName evidence="3">Peptidase M12A domain-containing protein</fullName>
    </recommendedName>
</protein>
<dbReference type="Proteomes" id="UP000315439">
    <property type="component" value="Unassembled WGS sequence"/>
</dbReference>
<dbReference type="InterPro" id="IPR034035">
    <property type="entry name" value="Astacin-like_dom"/>
</dbReference>
<keyword evidence="1" id="KW-0645">Protease</keyword>
<dbReference type="SMART" id="SM00235">
    <property type="entry name" value="ZnMc"/>
    <property type="match status" value="1"/>
</dbReference>
<dbReference type="CDD" id="cd04280">
    <property type="entry name" value="ZnMc_astacin_like"/>
    <property type="match status" value="1"/>
</dbReference>
<comment type="caution">
    <text evidence="1">Lacks conserved residue(s) required for the propagation of feature annotation.</text>
</comment>
<keyword evidence="1" id="KW-0479">Metal-binding</keyword>
<dbReference type="InterPro" id="IPR001506">
    <property type="entry name" value="Peptidase_M12A"/>
</dbReference>
<dbReference type="Pfam" id="PF01400">
    <property type="entry name" value="Astacin"/>
    <property type="match status" value="1"/>
</dbReference>
<dbReference type="PANTHER" id="PTHR10127:SF850">
    <property type="entry name" value="METALLOENDOPEPTIDASE"/>
    <property type="match status" value="1"/>
</dbReference>
<proteinExistence type="predicted"/>
<feature type="chain" id="PRO_5022215189" description="Peptidase M12A domain-containing protein" evidence="2">
    <location>
        <begin position="26"/>
        <end position="563"/>
    </location>
</feature>
<dbReference type="AlphaFoldDB" id="A0A545U685"/>
<evidence type="ECO:0000256" key="1">
    <source>
        <dbReference type="PROSITE-ProRule" id="PRU01211"/>
    </source>
</evidence>
<dbReference type="GO" id="GO:0006508">
    <property type="term" value="P:proteolysis"/>
    <property type="evidence" value="ECO:0007669"/>
    <property type="project" value="UniProtKB-KW"/>
</dbReference>
<dbReference type="PANTHER" id="PTHR10127">
    <property type="entry name" value="DISCOIDIN, CUB, EGF, LAMININ , AND ZINC METALLOPROTEASE DOMAIN CONTAINING"/>
    <property type="match status" value="1"/>
</dbReference>
<keyword evidence="5" id="KW-1185">Reference proteome</keyword>
<dbReference type="InterPro" id="IPR006026">
    <property type="entry name" value="Peptidase_Metallo"/>
</dbReference>
<gene>
    <name evidence="4" type="ORF">FLL46_21575</name>
</gene>
<dbReference type="InterPro" id="IPR024079">
    <property type="entry name" value="MetalloPept_cat_dom_sf"/>
</dbReference>
<organism evidence="4 5">
    <name type="scientific">Aliikangiella coralliicola</name>
    <dbReference type="NCBI Taxonomy" id="2592383"/>
    <lineage>
        <taxon>Bacteria</taxon>
        <taxon>Pseudomonadati</taxon>
        <taxon>Pseudomonadota</taxon>
        <taxon>Gammaproteobacteria</taxon>
        <taxon>Oceanospirillales</taxon>
        <taxon>Pleioneaceae</taxon>
        <taxon>Aliikangiella</taxon>
    </lineage>
</organism>
<comment type="caution">
    <text evidence="4">The sequence shown here is derived from an EMBL/GenBank/DDBJ whole genome shotgun (WGS) entry which is preliminary data.</text>
</comment>
<dbReference type="EMBL" id="VIKS01000013">
    <property type="protein sequence ID" value="TQV84982.1"/>
    <property type="molecule type" value="Genomic_DNA"/>
</dbReference>
<keyword evidence="1" id="KW-0862">Zinc</keyword>
<evidence type="ECO:0000313" key="5">
    <source>
        <dbReference type="Proteomes" id="UP000315439"/>
    </source>
</evidence>
<dbReference type="GO" id="GO:0008270">
    <property type="term" value="F:zinc ion binding"/>
    <property type="evidence" value="ECO:0007669"/>
    <property type="project" value="UniProtKB-UniRule"/>
</dbReference>
<sequence length="563" mass="59543">MIIKSVLKTGVVAIASFITCSHVSATESMSASTLDVVSESTQQSAISHNPLTLGAHNDSQANSHSGDNLWGYSSKGREVFDVVTSEGNIIKAVDVNGTAYSGDIILGNTRALKNFGLKIVQSDEDEALIQQNRRHEIHGTVIQPTSGAKWPNGIVPYVLSSNLTTAGRNAANYGINHWNNNTNIQFVPRTNQSDYILIQDSTGCGSNVGRVGGMQTVNLASGCGNRGGVHELGHAIGFWHEHTRPDRDNYVSINWNNIPSANQHNFNKQTGSAGRGSYDFYSIMHYRLNEWGINGSQTIVPQVSGVDTSRVGYGSTLTSGDISAANYLYPGSGGGGGGGQTDTPIQNGYSTTLNINSGQWRYFTFQVSSNANLQSISAQTSGGTGDADVFIRLGQRPTGQSGSACSSAQSGNTETCTVNNPQPGTYYIGVLSWTGQGYTTPVRNANFSFSTTTNSNGGGRGNTGGSTSFANISGAAGSWTNHEIQLPSGMSSLNVTMSGGTGDGDLYVRRASLPTQQSFDCRSWNSNNNENCSVANPAAGTWYVSVRGYSSFSGANINVEWSP</sequence>
<dbReference type="PRINTS" id="PR00480">
    <property type="entry name" value="ASTACIN"/>
</dbReference>
<evidence type="ECO:0000259" key="3">
    <source>
        <dbReference type="PROSITE" id="PS51864"/>
    </source>
</evidence>